<name>A0A0F9E775_9ZZZZ</name>
<organism evidence="1">
    <name type="scientific">marine sediment metagenome</name>
    <dbReference type="NCBI Taxonomy" id="412755"/>
    <lineage>
        <taxon>unclassified sequences</taxon>
        <taxon>metagenomes</taxon>
        <taxon>ecological metagenomes</taxon>
    </lineage>
</organism>
<feature type="non-terminal residue" evidence="1">
    <location>
        <position position="1"/>
    </location>
</feature>
<evidence type="ECO:0000313" key="1">
    <source>
        <dbReference type="EMBL" id="KKL19928.1"/>
    </source>
</evidence>
<comment type="caution">
    <text evidence="1">The sequence shown here is derived from an EMBL/GenBank/DDBJ whole genome shotgun (WGS) entry which is preliminary data.</text>
</comment>
<accession>A0A0F9E775</accession>
<protein>
    <submittedName>
        <fullName evidence="1">Uncharacterized protein</fullName>
    </submittedName>
</protein>
<dbReference type="AlphaFoldDB" id="A0A0F9E775"/>
<dbReference type="EMBL" id="LAZR01038303">
    <property type="protein sequence ID" value="KKL19928.1"/>
    <property type="molecule type" value="Genomic_DNA"/>
</dbReference>
<gene>
    <name evidence="1" type="ORF">LCGC14_2460590</name>
</gene>
<sequence length="27" mass="3161">HDGKLPMQTNILRDGFEQDELQYLEAV</sequence>
<proteinExistence type="predicted"/>
<reference evidence="1" key="1">
    <citation type="journal article" date="2015" name="Nature">
        <title>Complex archaea that bridge the gap between prokaryotes and eukaryotes.</title>
        <authorList>
            <person name="Spang A."/>
            <person name="Saw J.H."/>
            <person name="Jorgensen S.L."/>
            <person name="Zaremba-Niedzwiedzka K."/>
            <person name="Martijn J."/>
            <person name="Lind A.E."/>
            <person name="van Eijk R."/>
            <person name="Schleper C."/>
            <person name="Guy L."/>
            <person name="Ettema T.J."/>
        </authorList>
    </citation>
    <scope>NUCLEOTIDE SEQUENCE</scope>
</reference>